<name>A0A816CLH3_ADIRI</name>
<accession>A0A816CLH3</accession>
<reference evidence="2" key="1">
    <citation type="submission" date="2021-02" db="EMBL/GenBank/DDBJ databases">
        <authorList>
            <person name="Nowell W R."/>
        </authorList>
    </citation>
    <scope>NUCLEOTIDE SEQUENCE</scope>
</reference>
<comment type="caution">
    <text evidence="2">The sequence shown here is derived from an EMBL/GenBank/DDBJ whole genome shotgun (WGS) entry which is preliminary data.</text>
</comment>
<keyword evidence="3" id="KW-1185">Reference proteome</keyword>
<evidence type="ECO:0000313" key="2">
    <source>
        <dbReference type="EMBL" id="CAF1626577.1"/>
    </source>
</evidence>
<gene>
    <name evidence="2" type="ORF">XAT740_LOCUS50990</name>
</gene>
<evidence type="ECO:0000313" key="3">
    <source>
        <dbReference type="Proteomes" id="UP000663828"/>
    </source>
</evidence>
<sequence length="166" mass="18593">MHINLHIASRDYVNTFRFPIILKKRSISISFGSGILEFNPQLAGQDVTPVNLEFSSVSSRRRERREKSASAASATPGHQHPFYAHHTSSFTAINDETAQSVNQTSSIDPYQSSVEYRLQELTKRLLTLETKLSEDVSTVLLILQNQFQSNNLLISVSPAETLQTNS</sequence>
<organism evidence="2 3">
    <name type="scientific">Adineta ricciae</name>
    <name type="common">Rotifer</name>
    <dbReference type="NCBI Taxonomy" id="249248"/>
    <lineage>
        <taxon>Eukaryota</taxon>
        <taxon>Metazoa</taxon>
        <taxon>Spiralia</taxon>
        <taxon>Gnathifera</taxon>
        <taxon>Rotifera</taxon>
        <taxon>Eurotatoria</taxon>
        <taxon>Bdelloidea</taxon>
        <taxon>Adinetida</taxon>
        <taxon>Adinetidae</taxon>
        <taxon>Adineta</taxon>
    </lineage>
</organism>
<protein>
    <submittedName>
        <fullName evidence="2">Uncharacterized protein</fullName>
    </submittedName>
</protein>
<evidence type="ECO:0000256" key="1">
    <source>
        <dbReference type="SAM" id="MobiDB-lite"/>
    </source>
</evidence>
<feature type="region of interest" description="Disordered" evidence="1">
    <location>
        <begin position="55"/>
        <end position="81"/>
    </location>
</feature>
<dbReference type="Proteomes" id="UP000663828">
    <property type="component" value="Unassembled WGS sequence"/>
</dbReference>
<dbReference type="EMBL" id="CAJNOR010007979">
    <property type="protein sequence ID" value="CAF1626577.1"/>
    <property type="molecule type" value="Genomic_DNA"/>
</dbReference>
<proteinExistence type="predicted"/>
<dbReference type="AlphaFoldDB" id="A0A816CLH3"/>